<reference evidence="2 3" key="1">
    <citation type="submission" date="2021-01" db="EMBL/GenBank/DDBJ databases">
        <title>Isolation and description of Catonella massiliensis sp. nov., a novel Catonella species, isolated from a stable periodontitis subject.</title>
        <authorList>
            <person name="Antezack A."/>
            <person name="Boxberger M."/>
            <person name="La Scola B."/>
            <person name="Monnet-Corti V."/>
        </authorList>
    </citation>
    <scope>NUCLEOTIDE SEQUENCE [LARGE SCALE GENOMIC DNA]</scope>
    <source>
        <strain evidence="2 3">Marseille-Q4567</strain>
    </source>
</reference>
<protein>
    <submittedName>
        <fullName evidence="2">DNA binding domain-containing protein</fullName>
    </submittedName>
</protein>
<dbReference type="Gene3D" id="3.30.565.60">
    <property type="match status" value="1"/>
</dbReference>
<name>A0ABS1IWQ1_9FIRM</name>
<dbReference type="Pfam" id="PF13749">
    <property type="entry name" value="HATPase_c_4"/>
    <property type="match status" value="1"/>
</dbReference>
<proteinExistence type="predicted"/>
<keyword evidence="3" id="KW-1185">Reference proteome</keyword>
<feature type="domain" description="Schlafen AlbA-2" evidence="1">
    <location>
        <begin position="13"/>
        <end position="140"/>
    </location>
</feature>
<dbReference type="PANTHER" id="PTHR30595:SF6">
    <property type="entry name" value="SCHLAFEN ALBA-2 DOMAIN-CONTAINING PROTEIN"/>
    <property type="match status" value="1"/>
</dbReference>
<sequence length="490" mass="55344">MYIEELIDKAYLEDKTIEYKGIIAEGKDKNGKALEVGWLKTLVAFANTDGGKLIIGVENKTHKVVALDRNKADNIVLMLHRLIREKIDPIIDYEITSIPVNDTVPIRFVLCVQVNANKNLPVALHDNGLLGIYVRNYGRTDIASQEQIRDMVLMSDNTPFDTMLTDEIYHKKDFSKMFKLISDNGDSVEDKELISKNIISAEKKLSRGMLLFKDNCNDIRTKLVATQWPGITKGSSVVIASEVYTGNLLEVIKKTIEFIKNHSVNGYKKEIDTRIEYISFPGRAVTEGVVNAVGHRNYYIQGSQIEVNIFKDRLEITSPGALLGVRELHREKNISSIIPRRRNEIICEVLELCKYMEKKGSGFDKIEADYKGRGEEYRPYVSADAQSFTLTLPDLTFSSGVVSESRDNPEVYVETVLEGKNDLKILSFCFGKYRKVSEIASYVGVKPSTFFRKNVISRLAGKGLLLEKKVDNVTMFSSNVNLVKLKDNNI</sequence>
<dbReference type="PANTHER" id="PTHR30595">
    <property type="entry name" value="GLPR-RELATED TRANSCRIPTIONAL REPRESSOR"/>
    <property type="match status" value="1"/>
</dbReference>
<dbReference type="InterPro" id="IPR007421">
    <property type="entry name" value="Schlafen_AlbA_2_dom"/>
</dbReference>
<dbReference type="Gene3D" id="3.30.950.30">
    <property type="entry name" value="Schlafen, AAA domain"/>
    <property type="match status" value="1"/>
</dbReference>
<evidence type="ECO:0000313" key="2">
    <source>
        <dbReference type="EMBL" id="MBK5896235.1"/>
    </source>
</evidence>
<dbReference type="InterPro" id="IPR038461">
    <property type="entry name" value="Schlafen_AlbA_2_dom_sf"/>
</dbReference>
<dbReference type="RefSeq" id="WP_208427822.1">
    <property type="nucleotide sequence ID" value="NZ_JAEPRJ010000001.1"/>
</dbReference>
<dbReference type="Pfam" id="PF04326">
    <property type="entry name" value="SLFN_AlbA_2"/>
    <property type="match status" value="1"/>
</dbReference>
<comment type="caution">
    <text evidence="2">The sequence shown here is derived from an EMBL/GenBank/DDBJ whole genome shotgun (WGS) entry which is preliminary data.</text>
</comment>
<evidence type="ECO:0000313" key="3">
    <source>
        <dbReference type="Proteomes" id="UP000604730"/>
    </source>
</evidence>
<gene>
    <name evidence="2" type="ORF">JJN12_00320</name>
</gene>
<evidence type="ECO:0000259" key="1">
    <source>
        <dbReference type="Pfam" id="PF04326"/>
    </source>
</evidence>
<dbReference type="Proteomes" id="UP000604730">
    <property type="component" value="Unassembled WGS sequence"/>
</dbReference>
<accession>A0ABS1IWQ1</accession>
<dbReference type="EMBL" id="JAEPRJ010000001">
    <property type="protein sequence ID" value="MBK5896235.1"/>
    <property type="molecule type" value="Genomic_DNA"/>
</dbReference>
<organism evidence="2 3">
    <name type="scientific">Catonella massiliensis</name>
    <dbReference type="NCBI Taxonomy" id="2799636"/>
    <lineage>
        <taxon>Bacteria</taxon>
        <taxon>Bacillati</taxon>
        <taxon>Bacillota</taxon>
        <taxon>Clostridia</taxon>
        <taxon>Lachnospirales</taxon>
        <taxon>Lachnospiraceae</taxon>
        <taxon>Catonella</taxon>
    </lineage>
</organism>
<dbReference type="InterPro" id="IPR038475">
    <property type="entry name" value="RecG_C_sf"/>
</dbReference>